<dbReference type="AlphaFoldDB" id="D7UVY7"/>
<dbReference type="EMBL" id="ACCR02000003">
    <property type="protein sequence ID" value="EFI84778.1"/>
    <property type="molecule type" value="Genomic_DNA"/>
</dbReference>
<keyword evidence="4" id="KW-1185">Reference proteome</keyword>
<reference evidence="3" key="1">
    <citation type="submission" date="2010-06" db="EMBL/GenBank/DDBJ databases">
        <authorList>
            <person name="Muzny D."/>
            <person name="Qin X."/>
            <person name="Buhay C."/>
            <person name="Dugan-Rocha S."/>
            <person name="Ding Y."/>
            <person name="Chen G."/>
            <person name="Hawes A."/>
            <person name="Holder M."/>
            <person name="Jhangiani S."/>
            <person name="Johnson A."/>
            <person name="Khan Z."/>
            <person name="Li Z."/>
            <person name="Liu W."/>
            <person name="Liu X."/>
            <person name="Perez L."/>
            <person name="Shen H."/>
            <person name="Wang Q."/>
            <person name="Watt J."/>
            <person name="Xi L."/>
            <person name="Xin Y."/>
            <person name="Zhou J."/>
            <person name="Deng J."/>
            <person name="Jiang H."/>
            <person name="Liu Y."/>
            <person name="Qu J."/>
            <person name="Song X.-Z."/>
            <person name="Zhang L."/>
            <person name="Villasana D."/>
            <person name="Johnson A."/>
            <person name="Liu J."/>
            <person name="Liyanage D."/>
            <person name="Lorensuhewa L."/>
            <person name="Robinson T."/>
            <person name="Song A."/>
            <person name="Song B.-B."/>
            <person name="Dinh H."/>
            <person name="Thornton R."/>
            <person name="Coyle M."/>
            <person name="Francisco L."/>
            <person name="Jackson L."/>
            <person name="Javaid M."/>
            <person name="Korchina V."/>
            <person name="Kovar C."/>
            <person name="Mata R."/>
            <person name="Mathew T."/>
            <person name="Ngo R."/>
            <person name="Nguyen L."/>
            <person name="Nguyen N."/>
            <person name="Okwuonu G."/>
            <person name="Ongeri F."/>
            <person name="Pham C."/>
            <person name="Simmons D."/>
            <person name="Wilczek-Boney K."/>
            <person name="Hale W."/>
            <person name="Jakkamsetti A."/>
            <person name="Pham P."/>
            <person name="Ruth R."/>
            <person name="San Lucas F."/>
            <person name="Warren J."/>
            <person name="Zhang J."/>
            <person name="Zhao Z."/>
            <person name="Zhou C."/>
            <person name="Zhu D."/>
            <person name="Lee S."/>
            <person name="Bess C."/>
            <person name="Blankenburg K."/>
            <person name="Forbes L."/>
            <person name="Fu Q."/>
            <person name="Gubbala S."/>
            <person name="Hirani K."/>
            <person name="Jayaseelan J.C."/>
            <person name="Lara F."/>
            <person name="Munidasa M."/>
            <person name="Palculict T."/>
            <person name="Patil S."/>
            <person name="Pu L.-L."/>
            <person name="Saada N."/>
            <person name="Tang L."/>
            <person name="Weissenberger G."/>
            <person name="Zhu Y."/>
            <person name="Hemphill L."/>
            <person name="Shang Y."/>
            <person name="Youmans B."/>
            <person name="Ayvaz T."/>
            <person name="Ross M."/>
            <person name="Santibanez J."/>
            <person name="Aqrawi P."/>
            <person name="Gross S."/>
            <person name="Joshi V."/>
            <person name="Fowler G."/>
            <person name="Nazareth L."/>
            <person name="Reid J."/>
            <person name="Worley K."/>
            <person name="Petrosino J."/>
            <person name="Highlander S."/>
            <person name="Gibbs R."/>
        </authorList>
    </citation>
    <scope>NUCLEOTIDE SEQUENCE [LARGE SCALE GENOMIC DNA]</scope>
    <source>
        <strain evidence="3">DSM 20601</strain>
    </source>
</reference>
<dbReference type="InterPro" id="IPR000836">
    <property type="entry name" value="PRTase_dom"/>
</dbReference>
<evidence type="ECO:0000313" key="4">
    <source>
        <dbReference type="Proteomes" id="UP000010119"/>
    </source>
</evidence>
<gene>
    <name evidence="3" type="primary">comF</name>
    <name evidence="3" type="ORF">HMPREF0556_11331</name>
</gene>
<dbReference type="CDD" id="cd06223">
    <property type="entry name" value="PRTases_typeI"/>
    <property type="match status" value="1"/>
</dbReference>
<evidence type="ECO:0000313" key="3">
    <source>
        <dbReference type="EMBL" id="EFI84778.1"/>
    </source>
</evidence>
<comment type="caution">
    <text evidence="3">The sequence shown here is derived from an EMBL/GenBank/DDBJ whole genome shotgun (WGS) entry which is preliminary data.</text>
</comment>
<name>D7UVY7_LISGR</name>
<dbReference type="RefSeq" id="WP_003758850.1">
    <property type="nucleotide sequence ID" value="NZ_GL538353.1"/>
</dbReference>
<evidence type="ECO:0000256" key="1">
    <source>
        <dbReference type="ARBA" id="ARBA00008007"/>
    </source>
</evidence>
<dbReference type="InterPro" id="IPR051910">
    <property type="entry name" value="ComF/GntX_DNA_util-trans"/>
</dbReference>
<evidence type="ECO:0000259" key="2">
    <source>
        <dbReference type="Pfam" id="PF00156"/>
    </source>
</evidence>
<dbReference type="SUPFAM" id="SSF53271">
    <property type="entry name" value="PRTase-like"/>
    <property type="match status" value="1"/>
</dbReference>
<comment type="similarity">
    <text evidence="1">Belongs to the ComF/GntX family.</text>
</comment>
<protein>
    <submittedName>
        <fullName evidence="3">ComF family protein</fullName>
    </submittedName>
</protein>
<proteinExistence type="inferred from homology"/>
<feature type="domain" description="Phosphoribosyltransferase" evidence="2">
    <location>
        <begin position="163"/>
        <end position="221"/>
    </location>
</feature>
<dbReference type="Gene3D" id="3.40.50.2020">
    <property type="match status" value="1"/>
</dbReference>
<organism evidence="3 4">
    <name type="scientific">Listeria grayi DSM 20601</name>
    <dbReference type="NCBI Taxonomy" id="525367"/>
    <lineage>
        <taxon>Bacteria</taxon>
        <taxon>Bacillati</taxon>
        <taxon>Bacillota</taxon>
        <taxon>Bacilli</taxon>
        <taxon>Bacillales</taxon>
        <taxon>Listeriaceae</taxon>
        <taxon>Listeria</taxon>
    </lineage>
</organism>
<dbReference type="Pfam" id="PF00156">
    <property type="entry name" value="Pribosyltran"/>
    <property type="match status" value="1"/>
</dbReference>
<dbReference type="Proteomes" id="UP000010119">
    <property type="component" value="Unassembled WGS sequence"/>
</dbReference>
<accession>D7UVY7</accession>
<dbReference type="InterPro" id="IPR029057">
    <property type="entry name" value="PRTase-like"/>
</dbReference>
<dbReference type="PANTHER" id="PTHR47505">
    <property type="entry name" value="DNA UTILIZATION PROTEIN YHGH"/>
    <property type="match status" value="1"/>
</dbReference>
<dbReference type="PANTHER" id="PTHR47505:SF1">
    <property type="entry name" value="DNA UTILIZATION PROTEIN YHGH"/>
    <property type="match status" value="1"/>
</dbReference>
<sequence length="222" mass="25841">MKRRCPICGAVILEKIGWTFWEVNVNRCCQTCRNAFEPIESPCCERCSKPDVSGVCRDCESWRTSGRAYLQKNYSLYHYNEFAKEVTTQFKFRGDYEIARVFSRPLQKQLEQLSVEEIIVIPLHEDRLQERGFNQTEALLQVIAQPYQNWLQRKEQGKQSKKSRKERLRMEQIFSLTADATIDGKTILLVDDVYTTGATLHCAAELLHEHGAKQIEAITIFR</sequence>
<dbReference type="HOGENOM" id="CLU_054549_4_0_9"/>
<dbReference type="eggNOG" id="COG1040">
    <property type="taxonomic scope" value="Bacteria"/>
</dbReference>
<dbReference type="STRING" id="525367.HMPREF0556_11331"/>